<dbReference type="Proteomes" id="UP000799441">
    <property type="component" value="Unassembled WGS sequence"/>
</dbReference>
<dbReference type="AlphaFoldDB" id="A0A9P4UQQ2"/>
<gene>
    <name evidence="2" type="ORF">K431DRAFT_68097</name>
</gene>
<feature type="compositionally biased region" description="Basic residues" evidence="1">
    <location>
        <begin position="132"/>
        <end position="143"/>
    </location>
</feature>
<accession>A0A9P4UQQ2</accession>
<reference evidence="2" key="1">
    <citation type="journal article" date="2020" name="Stud. Mycol.">
        <title>101 Dothideomycetes genomes: a test case for predicting lifestyles and emergence of pathogens.</title>
        <authorList>
            <person name="Haridas S."/>
            <person name="Albert R."/>
            <person name="Binder M."/>
            <person name="Bloem J."/>
            <person name="Labutti K."/>
            <person name="Salamov A."/>
            <person name="Andreopoulos B."/>
            <person name="Baker S."/>
            <person name="Barry K."/>
            <person name="Bills G."/>
            <person name="Bluhm B."/>
            <person name="Cannon C."/>
            <person name="Castanera R."/>
            <person name="Culley D."/>
            <person name="Daum C."/>
            <person name="Ezra D."/>
            <person name="Gonzalez J."/>
            <person name="Henrissat B."/>
            <person name="Kuo A."/>
            <person name="Liang C."/>
            <person name="Lipzen A."/>
            <person name="Lutzoni F."/>
            <person name="Magnuson J."/>
            <person name="Mondo S."/>
            <person name="Nolan M."/>
            <person name="Ohm R."/>
            <person name="Pangilinan J."/>
            <person name="Park H.-J."/>
            <person name="Ramirez L."/>
            <person name="Alfaro M."/>
            <person name="Sun H."/>
            <person name="Tritt A."/>
            <person name="Yoshinaga Y."/>
            <person name="Zwiers L.-H."/>
            <person name="Turgeon B."/>
            <person name="Goodwin S."/>
            <person name="Spatafora J."/>
            <person name="Crous P."/>
            <person name="Grigoriev I."/>
        </authorList>
    </citation>
    <scope>NUCLEOTIDE SEQUENCE</scope>
    <source>
        <strain evidence="2">CBS 116435</strain>
    </source>
</reference>
<evidence type="ECO:0000256" key="1">
    <source>
        <dbReference type="SAM" id="MobiDB-lite"/>
    </source>
</evidence>
<sequence length="211" mass="22942">MSSAQEKRQQPSFRPSFGEGRRPRVHVDEWHSKETPTDDAANDTSVRRAHSARFRMGGSLASWQKQACPSGKRVQLLFPDRISNVVTVVLERTLPDSHREAPARQKLGKGRGVRLEGGRHIWGMDAFGRGSHPSKGRGRGRRKGVGCSRCSRVSVSVTIALRLTCVHGVGMAVAHRHTASTIAIVATTDTLHSTNVPSAVRCSSGSVRCCS</sequence>
<name>A0A9P4UQQ2_9PEZI</name>
<dbReference type="EMBL" id="MU003788">
    <property type="protein sequence ID" value="KAF2721756.1"/>
    <property type="molecule type" value="Genomic_DNA"/>
</dbReference>
<feature type="compositionally biased region" description="Basic and acidic residues" evidence="1">
    <location>
        <begin position="19"/>
        <end position="36"/>
    </location>
</feature>
<comment type="caution">
    <text evidence="2">The sequence shown here is derived from an EMBL/GenBank/DDBJ whole genome shotgun (WGS) entry which is preliminary data.</text>
</comment>
<evidence type="ECO:0000313" key="3">
    <source>
        <dbReference type="Proteomes" id="UP000799441"/>
    </source>
</evidence>
<organism evidence="2 3">
    <name type="scientific">Polychaeton citri CBS 116435</name>
    <dbReference type="NCBI Taxonomy" id="1314669"/>
    <lineage>
        <taxon>Eukaryota</taxon>
        <taxon>Fungi</taxon>
        <taxon>Dikarya</taxon>
        <taxon>Ascomycota</taxon>
        <taxon>Pezizomycotina</taxon>
        <taxon>Dothideomycetes</taxon>
        <taxon>Dothideomycetidae</taxon>
        <taxon>Capnodiales</taxon>
        <taxon>Capnodiaceae</taxon>
        <taxon>Polychaeton</taxon>
    </lineage>
</organism>
<evidence type="ECO:0000313" key="2">
    <source>
        <dbReference type="EMBL" id="KAF2721756.1"/>
    </source>
</evidence>
<proteinExistence type="predicted"/>
<feature type="region of interest" description="Disordered" evidence="1">
    <location>
        <begin position="124"/>
        <end position="143"/>
    </location>
</feature>
<feature type="region of interest" description="Disordered" evidence="1">
    <location>
        <begin position="1"/>
        <end position="45"/>
    </location>
</feature>
<protein>
    <submittedName>
        <fullName evidence="2">Uncharacterized protein</fullName>
    </submittedName>
</protein>
<keyword evidence="3" id="KW-1185">Reference proteome</keyword>